<feature type="chain" id="PRO_5011548046" evidence="1">
    <location>
        <begin position="23"/>
        <end position="225"/>
    </location>
</feature>
<evidence type="ECO:0000313" key="3">
    <source>
        <dbReference type="Proteomes" id="UP000199297"/>
    </source>
</evidence>
<dbReference type="Pfam" id="PF03922">
    <property type="entry name" value="OmpW"/>
    <property type="match status" value="1"/>
</dbReference>
<keyword evidence="3" id="KW-1185">Reference proteome</keyword>
<dbReference type="AlphaFoldDB" id="A0A1H7PLB9"/>
<dbReference type="EMBL" id="FOBI01000009">
    <property type="protein sequence ID" value="SEL36055.1"/>
    <property type="molecule type" value="Genomic_DNA"/>
</dbReference>
<dbReference type="OrthoDB" id="9807574at2"/>
<sequence>MKTSVINGLMLTALCLSSHTIAHQTGDFIIRGGATLINPDSDKTNIVLAGADSTMTLTVDDNTQLGLNFVYFYHNNWAIELLAATPYKHQVTIQDKNAVLGVDGANLGEVSHLPPTLSALYYFDSNSAFKPYLGLGLNYTIFFKEKFSTAPKSLGLSNLKLDGSFGLSAQIGADYQLDEKWSLNASVRYIDIDTEATFDVGGASIGKASIDVDPMVYSLMLGYTF</sequence>
<keyword evidence="1" id="KW-0732">Signal</keyword>
<dbReference type="Gene3D" id="2.40.160.20">
    <property type="match status" value="1"/>
</dbReference>
<dbReference type="SUPFAM" id="SSF56925">
    <property type="entry name" value="OMPA-like"/>
    <property type="match status" value="1"/>
</dbReference>
<dbReference type="InterPro" id="IPR005618">
    <property type="entry name" value="OMPW"/>
</dbReference>
<proteinExistence type="predicted"/>
<dbReference type="PANTHER" id="PTHR36920">
    <property type="match status" value="1"/>
</dbReference>
<evidence type="ECO:0000313" key="2">
    <source>
        <dbReference type="EMBL" id="SEL36055.1"/>
    </source>
</evidence>
<dbReference type="GO" id="GO:0019867">
    <property type="term" value="C:outer membrane"/>
    <property type="evidence" value="ECO:0007669"/>
    <property type="project" value="InterPro"/>
</dbReference>
<reference evidence="3" key="1">
    <citation type="submission" date="2016-10" db="EMBL/GenBank/DDBJ databases">
        <authorList>
            <person name="Varghese N."/>
            <person name="Submissions S."/>
        </authorList>
    </citation>
    <scope>NUCLEOTIDE SEQUENCE [LARGE SCALE GENOMIC DNA]</scope>
    <source>
        <strain evidence="3">CGMCC 1.9127</strain>
    </source>
</reference>
<protein>
    <submittedName>
        <fullName evidence="2">Outer membrane protein</fullName>
    </submittedName>
</protein>
<name>A0A1H7PLB9_9GAMM</name>
<dbReference type="GO" id="GO:0055085">
    <property type="term" value="P:transmembrane transport"/>
    <property type="evidence" value="ECO:0007669"/>
    <property type="project" value="TreeGrafter"/>
</dbReference>
<accession>A0A1H7PLB9</accession>
<dbReference type="STRING" id="641665.GCA_002104455_00841"/>
<evidence type="ECO:0000256" key="1">
    <source>
        <dbReference type="SAM" id="SignalP"/>
    </source>
</evidence>
<feature type="signal peptide" evidence="1">
    <location>
        <begin position="1"/>
        <end position="22"/>
    </location>
</feature>
<dbReference type="RefSeq" id="WP_085285233.1">
    <property type="nucleotide sequence ID" value="NZ_FOBI01000009.1"/>
</dbReference>
<gene>
    <name evidence="2" type="ORF">SAMN05216262_109143</name>
</gene>
<dbReference type="Proteomes" id="UP000199297">
    <property type="component" value="Unassembled WGS sequence"/>
</dbReference>
<dbReference type="PANTHER" id="PTHR36920:SF1">
    <property type="entry name" value="OUTER MEMBRANE PROTEIN W"/>
    <property type="match status" value="1"/>
</dbReference>
<dbReference type="InterPro" id="IPR011250">
    <property type="entry name" value="OMP/PagP_B-barrel"/>
</dbReference>
<organism evidence="2 3">
    <name type="scientific">Colwellia chukchiensis</name>
    <dbReference type="NCBI Taxonomy" id="641665"/>
    <lineage>
        <taxon>Bacteria</taxon>
        <taxon>Pseudomonadati</taxon>
        <taxon>Pseudomonadota</taxon>
        <taxon>Gammaproteobacteria</taxon>
        <taxon>Alteromonadales</taxon>
        <taxon>Colwelliaceae</taxon>
        <taxon>Colwellia</taxon>
    </lineage>
</organism>